<dbReference type="Gene3D" id="1.10.10.1320">
    <property type="entry name" value="Anti-sigma factor, zinc-finger domain"/>
    <property type="match status" value="1"/>
</dbReference>
<sequence>MTAEAVHTDVGAYALGLLEPDDARAFEDHLATCGRCSAELAGFAAISDLLTGLGPVEDDPPSAPAAGAPDRMRRRDRARGPAGGDVPSIRLLVAAAAILLFTVGVTVGATGGGDDPVPADLRGWGEIRSAGNAKSGLEAVAAVQSKGWGTHVALDLGNLKGPLTCRLIAVSTKGEESEVTGWAVPARGYGALGSPDHLQVHGGIAIPRADLERLVVRADGVGDLLSIPT</sequence>
<dbReference type="OrthoDB" id="5185837at2"/>
<name>A0A5C4JHC5_9ACTN</name>
<protein>
    <submittedName>
        <fullName evidence="5">Zf-HC2 domain-containing protein</fullName>
    </submittedName>
</protein>
<evidence type="ECO:0000313" key="5">
    <source>
        <dbReference type="EMBL" id="TMR05509.1"/>
    </source>
</evidence>
<dbReference type="EMBL" id="VCKW01000021">
    <property type="protein sequence ID" value="TMR05509.1"/>
    <property type="molecule type" value="Genomic_DNA"/>
</dbReference>
<evidence type="ECO:0000256" key="1">
    <source>
        <dbReference type="ARBA" id="ARBA00023015"/>
    </source>
</evidence>
<evidence type="ECO:0000259" key="4">
    <source>
        <dbReference type="Pfam" id="PF13490"/>
    </source>
</evidence>
<accession>A0A5C4JHC5</accession>
<dbReference type="InterPro" id="IPR041916">
    <property type="entry name" value="Anti_sigma_zinc_sf"/>
</dbReference>
<feature type="region of interest" description="Disordered" evidence="3">
    <location>
        <begin position="54"/>
        <end position="82"/>
    </location>
</feature>
<dbReference type="RefSeq" id="WP_138644078.1">
    <property type="nucleotide sequence ID" value="NZ_VCKW01000021.1"/>
</dbReference>
<proteinExistence type="predicted"/>
<evidence type="ECO:0000256" key="2">
    <source>
        <dbReference type="ARBA" id="ARBA00023163"/>
    </source>
</evidence>
<gene>
    <name evidence="5" type="ORF">ETD83_06170</name>
</gene>
<keyword evidence="2" id="KW-0804">Transcription</keyword>
<dbReference type="Proteomes" id="UP000309174">
    <property type="component" value="Unassembled WGS sequence"/>
</dbReference>
<organism evidence="5 6">
    <name type="scientific">Actinomadura soli</name>
    <dbReference type="NCBI Taxonomy" id="2508997"/>
    <lineage>
        <taxon>Bacteria</taxon>
        <taxon>Bacillati</taxon>
        <taxon>Actinomycetota</taxon>
        <taxon>Actinomycetes</taxon>
        <taxon>Streptosporangiales</taxon>
        <taxon>Thermomonosporaceae</taxon>
        <taxon>Actinomadura</taxon>
    </lineage>
</organism>
<reference evidence="5 6" key="1">
    <citation type="submission" date="2019-05" db="EMBL/GenBank/DDBJ databases">
        <title>Draft genome sequence of Actinomadura sp. 14C53.</title>
        <authorList>
            <person name="Saricaoglu S."/>
            <person name="Isik K."/>
        </authorList>
    </citation>
    <scope>NUCLEOTIDE SEQUENCE [LARGE SCALE GENOMIC DNA]</scope>
    <source>
        <strain evidence="5 6">14C53</strain>
    </source>
</reference>
<keyword evidence="1" id="KW-0805">Transcription regulation</keyword>
<keyword evidence="6" id="KW-1185">Reference proteome</keyword>
<evidence type="ECO:0000256" key="3">
    <source>
        <dbReference type="SAM" id="MobiDB-lite"/>
    </source>
</evidence>
<dbReference type="AlphaFoldDB" id="A0A5C4JHC5"/>
<dbReference type="Pfam" id="PF13490">
    <property type="entry name" value="zf-HC2"/>
    <property type="match status" value="1"/>
</dbReference>
<evidence type="ECO:0000313" key="6">
    <source>
        <dbReference type="Proteomes" id="UP000309174"/>
    </source>
</evidence>
<feature type="domain" description="Putative zinc-finger" evidence="4">
    <location>
        <begin position="5"/>
        <end position="36"/>
    </location>
</feature>
<comment type="caution">
    <text evidence="5">The sequence shown here is derived from an EMBL/GenBank/DDBJ whole genome shotgun (WGS) entry which is preliminary data.</text>
</comment>
<dbReference type="InterPro" id="IPR027383">
    <property type="entry name" value="Znf_put"/>
</dbReference>